<dbReference type="EMBL" id="JAAAJB010000010">
    <property type="protein sequence ID" value="KAG0270192.1"/>
    <property type="molecule type" value="Genomic_DNA"/>
</dbReference>
<evidence type="ECO:0000313" key="3">
    <source>
        <dbReference type="Proteomes" id="UP000807716"/>
    </source>
</evidence>
<feature type="chain" id="PRO_5040475959" evidence="1">
    <location>
        <begin position="31"/>
        <end position="99"/>
    </location>
</feature>
<keyword evidence="3" id="KW-1185">Reference proteome</keyword>
<accession>A0A9P6QKF4</accession>
<feature type="non-terminal residue" evidence="2">
    <location>
        <position position="1"/>
    </location>
</feature>
<proteinExistence type="predicted"/>
<gene>
    <name evidence="2" type="ORF">DFQ27_000111</name>
</gene>
<organism evidence="2 3">
    <name type="scientific">Actinomortierella ambigua</name>
    <dbReference type="NCBI Taxonomy" id="1343610"/>
    <lineage>
        <taxon>Eukaryota</taxon>
        <taxon>Fungi</taxon>
        <taxon>Fungi incertae sedis</taxon>
        <taxon>Mucoromycota</taxon>
        <taxon>Mortierellomycotina</taxon>
        <taxon>Mortierellomycetes</taxon>
        <taxon>Mortierellales</taxon>
        <taxon>Mortierellaceae</taxon>
        <taxon>Actinomortierella</taxon>
    </lineage>
</organism>
<name>A0A9P6QKF4_9FUNG</name>
<feature type="signal peptide" evidence="1">
    <location>
        <begin position="1"/>
        <end position="30"/>
    </location>
</feature>
<reference evidence="2" key="1">
    <citation type="journal article" date="2020" name="Fungal Divers.">
        <title>Resolving the Mortierellaceae phylogeny through synthesis of multi-gene phylogenetics and phylogenomics.</title>
        <authorList>
            <person name="Vandepol N."/>
            <person name="Liber J."/>
            <person name="Desiro A."/>
            <person name="Na H."/>
            <person name="Kennedy M."/>
            <person name="Barry K."/>
            <person name="Grigoriev I.V."/>
            <person name="Miller A.N."/>
            <person name="O'Donnell K."/>
            <person name="Stajich J.E."/>
            <person name="Bonito G."/>
        </authorList>
    </citation>
    <scope>NUCLEOTIDE SEQUENCE</scope>
    <source>
        <strain evidence="2">BC1065</strain>
    </source>
</reference>
<dbReference type="AlphaFoldDB" id="A0A9P6QKF4"/>
<sequence>MHQCTVMVNLLVQRLFWTTALLVTTLTSDGDGPLDEDLLTAITKTSGFMFSLAKKIYSDKSPEEDANALRAKALHSYVNWTGGPGELARSEGRRQSGTH</sequence>
<evidence type="ECO:0000256" key="1">
    <source>
        <dbReference type="SAM" id="SignalP"/>
    </source>
</evidence>
<dbReference type="Proteomes" id="UP000807716">
    <property type="component" value="Unassembled WGS sequence"/>
</dbReference>
<protein>
    <submittedName>
        <fullName evidence="2">Uncharacterized protein</fullName>
    </submittedName>
</protein>
<comment type="caution">
    <text evidence="2">The sequence shown here is derived from an EMBL/GenBank/DDBJ whole genome shotgun (WGS) entry which is preliminary data.</text>
</comment>
<evidence type="ECO:0000313" key="2">
    <source>
        <dbReference type="EMBL" id="KAG0270192.1"/>
    </source>
</evidence>
<keyword evidence="1" id="KW-0732">Signal</keyword>